<dbReference type="VEuPathDB" id="ToxoDB:TGRUB_230940B"/>
<sequence>SVDTANAPSSSSLTSAKPPPPPPASGGAGLAPENNRLLGLGHQAATAGGSQPSSFSSYSHSQQREAPVGGQSSSARNFGQHSGAAGNKGVSGSSLHAASSSGAGASGGASGSASHSSSHSASHNATHGESSSHGASSTFTPPPGLGPSGNAQQSSANGLGAALNNQPSASSNTSSSGGPPSSYSYQGYHHTGMAYPHYNNMYYGHHGNMMPHPFGVMAGHHATSNASTSGSGMGNPTGVSNEGLPYSSASGQQSGSSASLSSSSVNAPGNALDLETSSASDSHNAQSSSSGFAQQHFHAEGSGSFSGGGYNHVQTSTKVSRSRCVLGLEENCRANGEFKGRKNAQAATCRKHTLPLFAAAKLADFRATTHERRNCKEKEDNIGVQKKSVQREFDTGVGSFDEREWKLHELLQRLFGIFFFSRPQWSRHLPKPARRQFKFFGRIQLEKRKLGELGRPCLYEPKWRWLRKEQWRLWKQAIVR</sequence>
<feature type="compositionally biased region" description="Polar residues" evidence="1">
    <location>
        <begin position="70"/>
        <end position="80"/>
    </location>
</feature>
<proteinExistence type="predicted"/>
<dbReference type="Proteomes" id="UP000028834">
    <property type="component" value="Unassembled WGS sequence"/>
</dbReference>
<feature type="non-terminal residue" evidence="2">
    <location>
        <position position="480"/>
    </location>
</feature>
<organism evidence="2 3">
    <name type="scientific">Toxoplasma gondii RUB</name>
    <dbReference type="NCBI Taxonomy" id="935652"/>
    <lineage>
        <taxon>Eukaryota</taxon>
        <taxon>Sar</taxon>
        <taxon>Alveolata</taxon>
        <taxon>Apicomplexa</taxon>
        <taxon>Conoidasida</taxon>
        <taxon>Coccidia</taxon>
        <taxon>Eucoccidiorida</taxon>
        <taxon>Eimeriorina</taxon>
        <taxon>Sarcocystidae</taxon>
        <taxon>Toxoplasma</taxon>
    </lineage>
</organism>
<feature type="region of interest" description="Disordered" evidence="1">
    <location>
        <begin position="1"/>
        <end position="183"/>
    </location>
</feature>
<dbReference type="AlphaFoldDB" id="A0A086M419"/>
<feature type="non-terminal residue" evidence="2">
    <location>
        <position position="1"/>
    </location>
</feature>
<feature type="compositionally biased region" description="Polar residues" evidence="1">
    <location>
        <begin position="124"/>
        <end position="139"/>
    </location>
</feature>
<name>A0A086M419_TOXGO</name>
<reference evidence="2 3" key="1">
    <citation type="submission" date="2014-05" db="EMBL/GenBank/DDBJ databases">
        <authorList>
            <person name="Sibley D."/>
            <person name="Venepally P."/>
            <person name="Karamycheva S."/>
            <person name="Hadjithomas M."/>
            <person name="Khan A."/>
            <person name="Brunk B."/>
            <person name="Roos D."/>
            <person name="Caler E."/>
            <person name="Lorenzi H."/>
        </authorList>
    </citation>
    <scope>NUCLEOTIDE SEQUENCE [LARGE SCALE GENOMIC DNA]</scope>
    <source>
        <strain evidence="2 3">RUB</strain>
    </source>
</reference>
<accession>A0A086M419</accession>
<gene>
    <name evidence="2" type="ORF">TGRUB_230940B</name>
</gene>
<comment type="caution">
    <text evidence="2">The sequence shown here is derived from an EMBL/GenBank/DDBJ whole genome shotgun (WGS) entry which is preliminary data.</text>
</comment>
<feature type="compositionally biased region" description="Low complexity" evidence="1">
    <location>
        <begin position="1"/>
        <end position="16"/>
    </location>
</feature>
<evidence type="ECO:0000313" key="3">
    <source>
        <dbReference type="Proteomes" id="UP000028834"/>
    </source>
</evidence>
<feature type="compositionally biased region" description="Low complexity" evidence="1">
    <location>
        <begin position="247"/>
        <end position="264"/>
    </location>
</feature>
<feature type="compositionally biased region" description="Low complexity" evidence="1">
    <location>
        <begin position="91"/>
        <end position="103"/>
    </location>
</feature>
<feature type="compositionally biased region" description="Low complexity" evidence="1">
    <location>
        <begin position="50"/>
        <end position="61"/>
    </location>
</feature>
<protein>
    <submittedName>
        <fullName evidence="2">Uncharacterized protein</fullName>
    </submittedName>
</protein>
<dbReference type="EMBL" id="AFYV02000890">
    <property type="protein sequence ID" value="KFG63637.1"/>
    <property type="molecule type" value="Genomic_DNA"/>
</dbReference>
<evidence type="ECO:0000256" key="1">
    <source>
        <dbReference type="SAM" id="MobiDB-lite"/>
    </source>
</evidence>
<feature type="compositionally biased region" description="Low complexity" evidence="1">
    <location>
        <begin position="164"/>
        <end position="183"/>
    </location>
</feature>
<feature type="compositionally biased region" description="Low complexity" evidence="1">
    <location>
        <begin position="277"/>
        <end position="290"/>
    </location>
</feature>
<evidence type="ECO:0000313" key="2">
    <source>
        <dbReference type="EMBL" id="KFG63637.1"/>
    </source>
</evidence>
<feature type="compositionally biased region" description="Low complexity" evidence="1">
    <location>
        <begin position="111"/>
        <end position="123"/>
    </location>
</feature>
<feature type="region of interest" description="Disordered" evidence="1">
    <location>
        <begin position="224"/>
        <end position="309"/>
    </location>
</feature>